<keyword evidence="4 13" id="KW-0479">Metal-binding</keyword>
<dbReference type="AlphaFoldDB" id="A0A1S7LGW6"/>
<dbReference type="Gene3D" id="3.90.226.10">
    <property type="entry name" value="2-enoyl-CoA Hydratase, Chain A, domain 1"/>
    <property type="match status" value="1"/>
</dbReference>
<dbReference type="GO" id="GO:0009329">
    <property type="term" value="C:acetate CoA-transferase complex"/>
    <property type="evidence" value="ECO:0007669"/>
    <property type="project" value="TreeGrafter"/>
</dbReference>
<keyword evidence="10 13" id="KW-0443">Lipid metabolism</keyword>
<dbReference type="NCBIfam" id="TIGR00515">
    <property type="entry name" value="accD"/>
    <property type="match status" value="1"/>
</dbReference>
<dbReference type="SUPFAM" id="SSF52096">
    <property type="entry name" value="ClpP/crotonase"/>
    <property type="match status" value="1"/>
</dbReference>
<comment type="catalytic activity">
    <reaction evidence="13">
        <text>N(6)-carboxybiotinyl-L-lysyl-[protein] + acetyl-CoA = N(6)-biotinyl-L-lysyl-[protein] + malonyl-CoA</text>
        <dbReference type="Rhea" id="RHEA:54728"/>
        <dbReference type="Rhea" id="RHEA-COMP:10505"/>
        <dbReference type="Rhea" id="RHEA-COMP:10506"/>
        <dbReference type="ChEBI" id="CHEBI:57288"/>
        <dbReference type="ChEBI" id="CHEBI:57384"/>
        <dbReference type="ChEBI" id="CHEBI:83144"/>
        <dbReference type="ChEBI" id="CHEBI:83145"/>
        <dbReference type="EC" id="2.1.3.15"/>
    </reaction>
</comment>
<dbReference type="InterPro" id="IPR011762">
    <property type="entry name" value="COA_CT_N"/>
</dbReference>
<dbReference type="GO" id="GO:0016743">
    <property type="term" value="F:carboxyl- or carbamoyltransferase activity"/>
    <property type="evidence" value="ECO:0007669"/>
    <property type="project" value="UniProtKB-UniRule"/>
</dbReference>
<comment type="subcellular location">
    <subcellularLocation>
        <location evidence="1 13">Cytoplasm</location>
    </subcellularLocation>
</comment>
<evidence type="ECO:0000256" key="8">
    <source>
        <dbReference type="ARBA" id="ARBA00022833"/>
    </source>
</evidence>
<keyword evidence="9 13" id="KW-0067">ATP-binding</keyword>
<evidence type="ECO:0000256" key="4">
    <source>
        <dbReference type="ARBA" id="ARBA00022723"/>
    </source>
</evidence>
<gene>
    <name evidence="13 15" type="primary">accD</name>
    <name evidence="15" type="ORF">MAGMO_2029</name>
</gene>
<evidence type="ECO:0000256" key="2">
    <source>
        <dbReference type="ARBA" id="ARBA00022516"/>
    </source>
</evidence>
<comment type="similarity">
    <text evidence="13">Belongs to the AccD/PCCB family.</text>
</comment>
<accession>A0A1S7LGW6</accession>
<evidence type="ECO:0000256" key="6">
    <source>
        <dbReference type="ARBA" id="ARBA00022771"/>
    </source>
</evidence>
<dbReference type="PRINTS" id="PR01070">
    <property type="entry name" value="ACCCTRFRASEB"/>
</dbReference>
<keyword evidence="15" id="KW-0436">Ligase</keyword>
<evidence type="ECO:0000256" key="10">
    <source>
        <dbReference type="ARBA" id="ARBA00023098"/>
    </source>
</evidence>
<evidence type="ECO:0000256" key="3">
    <source>
        <dbReference type="ARBA" id="ARBA00022679"/>
    </source>
</evidence>
<evidence type="ECO:0000256" key="5">
    <source>
        <dbReference type="ARBA" id="ARBA00022741"/>
    </source>
</evidence>
<keyword evidence="13" id="KW-0963">Cytoplasm</keyword>
<dbReference type="GO" id="GO:0008270">
    <property type="term" value="F:zinc ion binding"/>
    <property type="evidence" value="ECO:0007669"/>
    <property type="project" value="UniProtKB-UniRule"/>
</dbReference>
<dbReference type="Pfam" id="PF01039">
    <property type="entry name" value="Carboxyl_trans"/>
    <property type="match status" value="1"/>
</dbReference>
<comment type="cofactor">
    <cofactor evidence="13">
        <name>Zn(2+)</name>
        <dbReference type="ChEBI" id="CHEBI:29105"/>
    </cofactor>
    <text evidence="13">Binds 1 zinc ion per subunit.</text>
</comment>
<feature type="binding site" evidence="13">
    <location>
        <position position="60"/>
    </location>
    <ligand>
        <name>Zn(2+)</name>
        <dbReference type="ChEBI" id="CHEBI:29105"/>
    </ligand>
</feature>
<keyword evidence="2 13" id="KW-0444">Lipid biosynthesis</keyword>
<evidence type="ECO:0000256" key="9">
    <source>
        <dbReference type="ARBA" id="ARBA00022840"/>
    </source>
</evidence>
<dbReference type="InterPro" id="IPR000438">
    <property type="entry name" value="Acetyl_CoA_COase_Trfase_b_su"/>
</dbReference>
<dbReference type="EC" id="2.1.3.15" evidence="13"/>
<keyword evidence="11 13" id="KW-0275">Fatty acid biosynthesis</keyword>
<keyword evidence="3 13" id="KW-0808">Transferase</keyword>
<dbReference type="PANTHER" id="PTHR42995:SF5">
    <property type="entry name" value="ACETYL-COENZYME A CARBOXYLASE CARBOXYL TRANSFERASE SUBUNIT BETA, CHLOROPLASTIC"/>
    <property type="match status" value="1"/>
</dbReference>
<proteinExistence type="inferred from homology"/>
<evidence type="ECO:0000256" key="7">
    <source>
        <dbReference type="ARBA" id="ARBA00022832"/>
    </source>
</evidence>
<evidence type="ECO:0000256" key="13">
    <source>
        <dbReference type="HAMAP-Rule" id="MF_01395"/>
    </source>
</evidence>
<evidence type="ECO:0000313" key="15">
    <source>
        <dbReference type="EMBL" id="CRH06202.1"/>
    </source>
</evidence>
<dbReference type="GO" id="GO:0005524">
    <property type="term" value="F:ATP binding"/>
    <property type="evidence" value="ECO:0007669"/>
    <property type="project" value="UniProtKB-KW"/>
</dbReference>
<dbReference type="Pfam" id="PF17848">
    <property type="entry name" value="Zn_ribbon_ACC"/>
    <property type="match status" value="1"/>
</dbReference>
<feature type="binding site" evidence="13">
    <location>
        <position position="57"/>
    </location>
    <ligand>
        <name>Zn(2+)</name>
        <dbReference type="ChEBI" id="CHEBI:29105"/>
    </ligand>
</feature>
<reference evidence="15" key="1">
    <citation type="submission" date="2015-04" db="EMBL/GenBank/DDBJ databases">
        <authorList>
            <person name="Syromyatnikov M.Y."/>
            <person name="Popov V.N."/>
        </authorList>
    </citation>
    <scope>NUCLEOTIDE SEQUENCE</scope>
    <source>
        <strain evidence="15">MO-1</strain>
    </source>
</reference>
<dbReference type="EMBL" id="LO017727">
    <property type="protein sequence ID" value="CRH06202.1"/>
    <property type="molecule type" value="Genomic_DNA"/>
</dbReference>
<protein>
    <recommendedName>
        <fullName evidence="13">Acetyl-coenzyme A carboxylase carboxyl transferase subunit beta</fullName>
        <shortName evidence="13">ACCase subunit beta</shortName>
        <shortName evidence="13">Acetyl-CoA carboxylase carboxyltransferase subunit beta</shortName>
        <ecNumber evidence="13">2.1.3.15</ecNumber>
    </recommendedName>
</protein>
<dbReference type="UniPathway" id="UPA00655">
    <property type="reaction ID" value="UER00711"/>
</dbReference>
<comment type="subunit">
    <text evidence="13">Acetyl-CoA carboxylase is a heterohexamer composed of biotin carboxyl carrier protein (AccB), biotin carboxylase (AccC) and two subunits each of ACCase subunit alpha (AccA) and ACCase subunit beta (AccD).</text>
</comment>
<evidence type="ECO:0000256" key="1">
    <source>
        <dbReference type="ARBA" id="ARBA00004496"/>
    </source>
</evidence>
<feature type="binding site" evidence="13">
    <location>
        <position position="41"/>
    </location>
    <ligand>
        <name>Zn(2+)</name>
        <dbReference type="ChEBI" id="CHEBI:29105"/>
    </ligand>
</feature>
<dbReference type="HAMAP" id="MF_01395">
    <property type="entry name" value="AcetylCoA_CT_beta"/>
    <property type="match status" value="1"/>
</dbReference>
<evidence type="ECO:0000256" key="12">
    <source>
        <dbReference type="ARBA" id="ARBA00025280"/>
    </source>
</evidence>
<sequence>MSEESRPINWLTRIIRPKLKAESKRPASQTPEGLWIKCPECGQALFQKELERNLDVCPHCDNHFRMSGQRRIDITLDEAGREELLSNIQPTDPLKFKDTKRYKDRVKDAQKKTGHNDALRLFKGNIKGVPAVVASFDFHFLGGSMGSVVGAKVAQGALAAVENNCGYVLFAASGGARMQEGILSLMQMAKTSAALTKLEEAGLPFICILCDPTSGGVTASFAMLGDILIGEPNALICFAGPRVIEQTVRETLPPGFQRSEYLLEHGFLDMIIHRAEMRDTLADLLARMTAWQTPHLNASDMVSEIPSEVVKE</sequence>
<name>A0A1S7LGW6_MAGMO</name>
<feature type="domain" description="CoA carboxyltransferase N-terminal" evidence="14">
    <location>
        <begin position="34"/>
        <end position="303"/>
    </location>
</feature>
<keyword evidence="6 13" id="KW-0863">Zinc-finger</keyword>
<dbReference type="GO" id="GO:0006633">
    <property type="term" value="P:fatty acid biosynthetic process"/>
    <property type="evidence" value="ECO:0007669"/>
    <property type="project" value="UniProtKB-KW"/>
</dbReference>
<dbReference type="InterPro" id="IPR034733">
    <property type="entry name" value="AcCoA_carboxyl_beta"/>
</dbReference>
<comment type="function">
    <text evidence="12 13">Component of the acetyl coenzyme A carboxylase (ACC) complex. Biotin carboxylase (BC) catalyzes the carboxylation of biotin on its carrier protein (BCCP) and then the CO(2) group is transferred by the transcarboxylase to acetyl-CoA to form malonyl-CoA.</text>
</comment>
<dbReference type="GO" id="GO:2001295">
    <property type="term" value="P:malonyl-CoA biosynthetic process"/>
    <property type="evidence" value="ECO:0007669"/>
    <property type="project" value="UniProtKB-UniRule"/>
</dbReference>
<feature type="binding site" evidence="13">
    <location>
        <position position="38"/>
    </location>
    <ligand>
        <name>Zn(2+)</name>
        <dbReference type="ChEBI" id="CHEBI:29105"/>
    </ligand>
</feature>
<dbReference type="PROSITE" id="PS50980">
    <property type="entry name" value="COA_CT_NTER"/>
    <property type="match status" value="1"/>
</dbReference>
<evidence type="ECO:0000259" key="14">
    <source>
        <dbReference type="PROSITE" id="PS50980"/>
    </source>
</evidence>
<comment type="pathway">
    <text evidence="13">Lipid metabolism; malonyl-CoA biosynthesis; malonyl-CoA from acetyl-CoA: step 1/1.</text>
</comment>
<organism evidence="15">
    <name type="scientific">Magnetococcus massalia (strain MO-1)</name>
    <dbReference type="NCBI Taxonomy" id="451514"/>
    <lineage>
        <taxon>Bacteria</taxon>
        <taxon>Pseudomonadati</taxon>
        <taxon>Pseudomonadota</taxon>
        <taxon>Magnetococcia</taxon>
        <taxon>Magnetococcales</taxon>
        <taxon>Magnetococcaceae</taxon>
        <taxon>Magnetococcus</taxon>
    </lineage>
</organism>
<evidence type="ECO:0000256" key="11">
    <source>
        <dbReference type="ARBA" id="ARBA00023160"/>
    </source>
</evidence>
<dbReference type="InterPro" id="IPR041010">
    <property type="entry name" value="Znf-ACC"/>
</dbReference>
<keyword evidence="8 13" id="KW-0862">Zinc</keyword>
<dbReference type="GO" id="GO:0003989">
    <property type="term" value="F:acetyl-CoA carboxylase activity"/>
    <property type="evidence" value="ECO:0007669"/>
    <property type="project" value="InterPro"/>
</dbReference>
<feature type="zinc finger region" description="C4-type" evidence="13">
    <location>
        <begin position="38"/>
        <end position="60"/>
    </location>
</feature>
<keyword evidence="7 13" id="KW-0276">Fatty acid metabolism</keyword>
<dbReference type="PANTHER" id="PTHR42995">
    <property type="entry name" value="ACETYL-COENZYME A CARBOXYLASE CARBOXYL TRANSFERASE SUBUNIT BETA, CHLOROPLASTIC"/>
    <property type="match status" value="1"/>
</dbReference>
<dbReference type="InterPro" id="IPR029045">
    <property type="entry name" value="ClpP/crotonase-like_dom_sf"/>
</dbReference>
<keyword evidence="5 13" id="KW-0547">Nucleotide-binding</keyword>